<accession>A0AA36D8Z1</accession>
<sequence length="165" mass="19004">MRWRRSLVELPFMGIILFILALLCDTALPIVVLVKNDELPFPLLDAPMVRGRRNLAPAVSEPLDVCETRIIPDHSPKFGHMHNGSRVEIQQDNYFHFTATFVECVSEVRDRFISECVTMYEHRPAGVRLVGYDVDFIEASIRVPIGCSCKVRKILHPFHYRPEDK</sequence>
<dbReference type="EMBL" id="CATQJA010002664">
    <property type="protein sequence ID" value="CAJ0581894.1"/>
    <property type="molecule type" value="Genomic_DNA"/>
</dbReference>
<dbReference type="AlphaFoldDB" id="A0AA36D8Z1"/>
<protein>
    <submittedName>
        <fullName evidence="1">Uncharacterized protein</fullName>
    </submittedName>
</protein>
<reference evidence="1" key="1">
    <citation type="submission" date="2023-06" db="EMBL/GenBank/DDBJ databases">
        <authorList>
            <person name="Delattre M."/>
        </authorList>
    </citation>
    <scope>NUCLEOTIDE SEQUENCE</scope>
    <source>
        <strain evidence="1">AF72</strain>
    </source>
</reference>
<comment type="caution">
    <text evidence="1">The sequence shown here is derived from an EMBL/GenBank/DDBJ whole genome shotgun (WGS) entry which is preliminary data.</text>
</comment>
<organism evidence="1 2">
    <name type="scientific">Mesorhabditis spiculigera</name>
    <dbReference type="NCBI Taxonomy" id="96644"/>
    <lineage>
        <taxon>Eukaryota</taxon>
        <taxon>Metazoa</taxon>
        <taxon>Ecdysozoa</taxon>
        <taxon>Nematoda</taxon>
        <taxon>Chromadorea</taxon>
        <taxon>Rhabditida</taxon>
        <taxon>Rhabditina</taxon>
        <taxon>Rhabditomorpha</taxon>
        <taxon>Rhabditoidea</taxon>
        <taxon>Rhabditidae</taxon>
        <taxon>Mesorhabditinae</taxon>
        <taxon>Mesorhabditis</taxon>
    </lineage>
</organism>
<dbReference type="SUPFAM" id="SSF57501">
    <property type="entry name" value="Cystine-knot cytokines"/>
    <property type="match status" value="1"/>
</dbReference>
<keyword evidence="2" id="KW-1185">Reference proteome</keyword>
<proteinExistence type="predicted"/>
<evidence type="ECO:0000313" key="1">
    <source>
        <dbReference type="EMBL" id="CAJ0581894.1"/>
    </source>
</evidence>
<dbReference type="Proteomes" id="UP001177023">
    <property type="component" value="Unassembled WGS sequence"/>
</dbReference>
<feature type="non-terminal residue" evidence="1">
    <location>
        <position position="1"/>
    </location>
</feature>
<name>A0AA36D8Z1_9BILA</name>
<evidence type="ECO:0000313" key="2">
    <source>
        <dbReference type="Proteomes" id="UP001177023"/>
    </source>
</evidence>
<gene>
    <name evidence="1" type="ORF">MSPICULIGERA_LOCUS20043</name>
</gene>
<dbReference type="InterPro" id="IPR029034">
    <property type="entry name" value="Cystine-knot_cytokine"/>
</dbReference>